<dbReference type="Pfam" id="PF14559">
    <property type="entry name" value="TPR_19"/>
    <property type="match status" value="1"/>
</dbReference>
<feature type="compositionally biased region" description="Polar residues" evidence="2">
    <location>
        <begin position="577"/>
        <end position="589"/>
    </location>
</feature>
<evidence type="ECO:0000256" key="2">
    <source>
        <dbReference type="SAM" id="MobiDB-lite"/>
    </source>
</evidence>
<proteinExistence type="predicted"/>
<accession>A0A8B2NGN6</accession>
<feature type="compositionally biased region" description="Low complexity" evidence="2">
    <location>
        <begin position="602"/>
        <end position="620"/>
    </location>
</feature>
<comment type="caution">
    <text evidence="4">The sequence shown here is derived from an EMBL/GenBank/DDBJ whole genome shotgun (WGS) entry which is preliminary data.</text>
</comment>
<dbReference type="SMART" id="SM00028">
    <property type="entry name" value="TPR"/>
    <property type="match status" value="8"/>
</dbReference>
<feature type="chain" id="PRO_5032937537" description="Tetratricopeptide repeat protein" evidence="3">
    <location>
        <begin position="24"/>
        <end position="630"/>
    </location>
</feature>
<gene>
    <name evidence="4" type="ORF">DLJ53_26650</name>
</gene>
<dbReference type="OrthoDB" id="9766710at2"/>
<sequence length="630" mass="67910">MPLRTKVSIGLAFALALSGSAVAAPGNEPAGIGEAVDPVEALGLGSLSGYYLAARHARFNQDISAAAGFYVAALDKDRKNPDLLDTSLVLNVASGNMRRAVPLAEELLRSEPDNWVALTTLAVEQIRNGERAAALETLGNLDNVGGQIQELIAGLLEAWVKVGQGKTKEALADLEELGKPNLYKPSTILHSGLIADYAGMNAGAVRDLGASFERDAGSPRIVEAFVRGLARAGEMDRARKVLDEFEERLGGNDQFTVSVREALDAGDVAPLIASPVEGVAEALYGLGTAYARDGGNAQAAALFQLALYLDPESYFASMALGQVMESLRQYEAAIGIYRAIPADHPLSRSARVQEALNLNALDRNEEAIRLLEQAVKDDPSDISTTVVLGNVYRDMENYKDARATYSKAIDALGNVPAAYWSLYYFRGIARERTDEWPGAERDFRLALTYRPDNAHTLNYLGYSLIDRGEKLDEAIDMVRRAVAAEPGNGYIVDSLGWAYYRLGRYQDAVRELERAVNLKPIDPVINDHLGDAYWQVGRKREAMFQWSHAAEFKPDDELAATIQKKLLSGMEPPKTVQEASNQHAASQHGENGGEAAKAPAGETPKTPADAAPAEAAPATPADDDETKAAE</sequence>
<feature type="repeat" description="TPR" evidence="1">
    <location>
        <begin position="280"/>
        <end position="313"/>
    </location>
</feature>
<name>A0A8B2NGN6_9HYPH</name>
<dbReference type="PANTHER" id="PTHR12558:SF33">
    <property type="entry name" value="BLL7664 PROTEIN"/>
    <property type="match status" value="1"/>
</dbReference>
<dbReference type="InterPro" id="IPR019734">
    <property type="entry name" value="TPR_rpt"/>
</dbReference>
<evidence type="ECO:0000256" key="1">
    <source>
        <dbReference type="PROSITE-ProRule" id="PRU00339"/>
    </source>
</evidence>
<dbReference type="EMBL" id="QHHQ01000007">
    <property type="protein sequence ID" value="RAH98291.1"/>
    <property type="molecule type" value="Genomic_DNA"/>
</dbReference>
<feature type="repeat" description="TPR" evidence="1">
    <location>
        <begin position="489"/>
        <end position="522"/>
    </location>
</feature>
<dbReference type="SUPFAM" id="SSF48452">
    <property type="entry name" value="TPR-like"/>
    <property type="match status" value="3"/>
</dbReference>
<keyword evidence="1" id="KW-0802">TPR repeat</keyword>
<evidence type="ECO:0008006" key="6">
    <source>
        <dbReference type="Google" id="ProtNLM"/>
    </source>
</evidence>
<dbReference type="PROSITE" id="PS50005">
    <property type="entry name" value="TPR"/>
    <property type="match status" value="2"/>
</dbReference>
<evidence type="ECO:0000313" key="4">
    <source>
        <dbReference type="EMBL" id="RAH98291.1"/>
    </source>
</evidence>
<organism evidence="4 5">
    <name type="scientific">Acuticoccus sediminis</name>
    <dbReference type="NCBI Taxonomy" id="2184697"/>
    <lineage>
        <taxon>Bacteria</taxon>
        <taxon>Pseudomonadati</taxon>
        <taxon>Pseudomonadota</taxon>
        <taxon>Alphaproteobacteria</taxon>
        <taxon>Hyphomicrobiales</taxon>
        <taxon>Amorphaceae</taxon>
        <taxon>Acuticoccus</taxon>
    </lineage>
</organism>
<dbReference type="AlphaFoldDB" id="A0A8B2NGN6"/>
<dbReference type="Proteomes" id="UP000249590">
    <property type="component" value="Unassembled WGS sequence"/>
</dbReference>
<evidence type="ECO:0000256" key="3">
    <source>
        <dbReference type="SAM" id="SignalP"/>
    </source>
</evidence>
<feature type="signal peptide" evidence="3">
    <location>
        <begin position="1"/>
        <end position="23"/>
    </location>
</feature>
<feature type="compositionally biased region" description="Acidic residues" evidence="2">
    <location>
        <begin position="621"/>
        <end position="630"/>
    </location>
</feature>
<reference evidence="4 5" key="1">
    <citation type="submission" date="2018-05" db="EMBL/GenBank/DDBJ databases">
        <title>Acuticoccus sediminis sp. nov., isolated from deep-sea sediment of Indian Ocean.</title>
        <authorList>
            <person name="Liu X."/>
            <person name="Lai Q."/>
            <person name="Du Y."/>
            <person name="Sun F."/>
            <person name="Zhang X."/>
            <person name="Wang S."/>
            <person name="Shao Z."/>
        </authorList>
    </citation>
    <scope>NUCLEOTIDE SEQUENCE [LARGE SCALE GENOMIC DNA]</scope>
    <source>
        <strain evidence="4 5">PTG4-2</strain>
    </source>
</reference>
<keyword evidence="5" id="KW-1185">Reference proteome</keyword>
<dbReference type="RefSeq" id="WP_146620106.1">
    <property type="nucleotide sequence ID" value="NZ_QHHQ01000007.1"/>
</dbReference>
<protein>
    <recommendedName>
        <fullName evidence="6">Tetratricopeptide repeat protein</fullName>
    </recommendedName>
</protein>
<keyword evidence="3" id="KW-0732">Signal</keyword>
<dbReference type="InterPro" id="IPR011990">
    <property type="entry name" value="TPR-like_helical_dom_sf"/>
</dbReference>
<dbReference type="Gene3D" id="1.25.40.10">
    <property type="entry name" value="Tetratricopeptide repeat domain"/>
    <property type="match status" value="3"/>
</dbReference>
<evidence type="ECO:0000313" key="5">
    <source>
        <dbReference type="Proteomes" id="UP000249590"/>
    </source>
</evidence>
<feature type="region of interest" description="Disordered" evidence="2">
    <location>
        <begin position="572"/>
        <end position="630"/>
    </location>
</feature>
<dbReference type="Pfam" id="PF13414">
    <property type="entry name" value="TPR_11"/>
    <property type="match status" value="1"/>
</dbReference>
<dbReference type="Pfam" id="PF13432">
    <property type="entry name" value="TPR_16"/>
    <property type="match status" value="2"/>
</dbReference>
<dbReference type="PANTHER" id="PTHR12558">
    <property type="entry name" value="CELL DIVISION CYCLE 16,23,27"/>
    <property type="match status" value="1"/>
</dbReference>